<protein>
    <recommendedName>
        <fullName evidence="16 17">Na(+)-translocating NADH-quinone reductase subunit C</fullName>
        <shortName evidence="16 17">Na(+)-NQR subunit C</shortName>
        <shortName evidence="16 17">Na(+)-translocating NQR subunit C</shortName>
        <ecNumber evidence="16 17">7.2.1.1</ecNumber>
    </recommendedName>
    <alternativeName>
        <fullName evidence="16 17">NQR complex subunit C</fullName>
    </alternativeName>
    <alternativeName>
        <fullName evidence="16 17">NQR-1 subunit C</fullName>
    </alternativeName>
</protein>
<evidence type="ECO:0000256" key="14">
    <source>
        <dbReference type="ARBA" id="ARBA00023136"/>
    </source>
</evidence>
<sequence>MASKNDTISKTFTVIILLCLVCSIIVSGAAVGLKDRQEANAALAKQQNILRTAGVDLGGRAADSVFAERVRLLTFNRETSEISEFDSLFDLEEALAQSSAKDGGERASAAGVRGLRRDIPVYVIRGDNGDSIDAYVIDIRGAGLWGMMYAFLAIDPDGQTIRGINFYDHSETPGLGGEIQNPRWRSNFEGKDAVDSDGQVAIRVRKSAGDNEVDALSGATITSDGVDRTLQFWLSQEAYGAFLARVREEGTI</sequence>
<evidence type="ECO:0000256" key="3">
    <source>
        <dbReference type="ARBA" id="ARBA00022519"/>
    </source>
</evidence>
<dbReference type="GO" id="GO:0005886">
    <property type="term" value="C:plasma membrane"/>
    <property type="evidence" value="ECO:0007669"/>
    <property type="project" value="UniProtKB-SubCell"/>
</dbReference>
<evidence type="ECO:0000256" key="9">
    <source>
        <dbReference type="ARBA" id="ARBA00022989"/>
    </source>
</evidence>
<keyword evidence="1 16" id="KW-0813">Transport</keyword>
<accession>A0A432WDH4</accession>
<dbReference type="PANTHER" id="PTHR37838">
    <property type="entry name" value="NA(+)-TRANSLOCATING NADH-QUINONE REDUCTASE SUBUNIT C"/>
    <property type="match status" value="1"/>
</dbReference>
<dbReference type="AlphaFoldDB" id="A0A432WDH4"/>
<keyword evidence="7 16" id="KW-0812">Transmembrane</keyword>
<evidence type="ECO:0000256" key="16">
    <source>
        <dbReference type="HAMAP-Rule" id="MF_00427"/>
    </source>
</evidence>
<keyword evidence="4 16" id="KW-0597">Phosphoprotein</keyword>
<comment type="catalytic activity">
    <reaction evidence="16 17">
        <text>a ubiquinone + n Na(+)(in) + NADH + H(+) = a ubiquinol + n Na(+)(out) + NAD(+)</text>
        <dbReference type="Rhea" id="RHEA:47748"/>
        <dbReference type="Rhea" id="RHEA-COMP:9565"/>
        <dbReference type="Rhea" id="RHEA-COMP:9566"/>
        <dbReference type="ChEBI" id="CHEBI:15378"/>
        <dbReference type="ChEBI" id="CHEBI:16389"/>
        <dbReference type="ChEBI" id="CHEBI:17976"/>
        <dbReference type="ChEBI" id="CHEBI:29101"/>
        <dbReference type="ChEBI" id="CHEBI:57540"/>
        <dbReference type="ChEBI" id="CHEBI:57945"/>
        <dbReference type="EC" id="7.2.1.1"/>
    </reaction>
</comment>
<keyword evidence="20" id="KW-1185">Reference proteome</keyword>
<evidence type="ECO:0000256" key="7">
    <source>
        <dbReference type="ARBA" id="ARBA00022692"/>
    </source>
</evidence>
<dbReference type="GO" id="GO:0010181">
    <property type="term" value="F:FMN binding"/>
    <property type="evidence" value="ECO:0007669"/>
    <property type="project" value="UniProtKB-UniRule"/>
</dbReference>
<comment type="caution">
    <text evidence="16">Lacks conserved residue(s) required for the propagation of feature annotation.</text>
</comment>
<feature type="modified residue" description="FMN phosphoryl threonine" evidence="16">
    <location>
        <position position="220"/>
    </location>
</feature>
<evidence type="ECO:0000313" key="19">
    <source>
        <dbReference type="EMBL" id="RUO30462.1"/>
    </source>
</evidence>
<proteinExistence type="inferred from homology"/>
<dbReference type="RefSeq" id="WP_126777248.1">
    <property type="nucleotide sequence ID" value="NZ_PIPM01000009.1"/>
</dbReference>
<comment type="function">
    <text evidence="16">NQR complex catalyzes the reduction of ubiquinone-1 to ubiquinol by two successive reactions, coupled with the transport of Na(+) ions from the cytoplasm to the periplasm. NqrA to NqrE are probably involved in the second step, the conversion of ubisemiquinone to ubiquinol.</text>
</comment>
<evidence type="ECO:0000259" key="18">
    <source>
        <dbReference type="SMART" id="SM00900"/>
    </source>
</evidence>
<evidence type="ECO:0000256" key="12">
    <source>
        <dbReference type="ARBA" id="ARBA00023065"/>
    </source>
</evidence>
<feature type="domain" description="FMN-binding" evidence="18">
    <location>
        <begin position="143"/>
        <end position="237"/>
    </location>
</feature>
<keyword evidence="2 16" id="KW-1003">Cell membrane</keyword>
<dbReference type="Proteomes" id="UP000288405">
    <property type="component" value="Unassembled WGS sequence"/>
</dbReference>
<keyword evidence="13 16" id="KW-0830">Ubiquinone</keyword>
<evidence type="ECO:0000256" key="15">
    <source>
        <dbReference type="ARBA" id="ARBA00023201"/>
    </source>
</evidence>
<dbReference type="SMART" id="SM00900">
    <property type="entry name" value="FMN_bind"/>
    <property type="match status" value="1"/>
</dbReference>
<keyword evidence="3" id="KW-0997">Cell inner membrane</keyword>
<keyword evidence="6 16" id="KW-0288">FMN</keyword>
<dbReference type="NCBIfam" id="TIGR01938">
    <property type="entry name" value="nqrC"/>
    <property type="match status" value="1"/>
</dbReference>
<evidence type="ECO:0000256" key="6">
    <source>
        <dbReference type="ARBA" id="ARBA00022643"/>
    </source>
</evidence>
<dbReference type="InterPro" id="IPR007329">
    <property type="entry name" value="FMN-bd"/>
</dbReference>
<comment type="subunit">
    <text evidence="16 17">Composed of six subunits; NqrA, NqrB, NqrC, NqrD, NqrE and NqrF.</text>
</comment>
<organism evidence="19 20">
    <name type="scientific">Aliidiomarina sanyensis</name>
    <dbReference type="NCBI Taxonomy" id="1249555"/>
    <lineage>
        <taxon>Bacteria</taxon>
        <taxon>Pseudomonadati</taxon>
        <taxon>Pseudomonadota</taxon>
        <taxon>Gammaproteobacteria</taxon>
        <taxon>Alteromonadales</taxon>
        <taxon>Idiomarinaceae</taxon>
        <taxon>Aliidiomarina</taxon>
    </lineage>
</organism>
<evidence type="ECO:0000256" key="13">
    <source>
        <dbReference type="ARBA" id="ARBA00023075"/>
    </source>
</evidence>
<dbReference type="HAMAP" id="MF_00427">
    <property type="entry name" value="NqrC"/>
    <property type="match status" value="1"/>
</dbReference>
<gene>
    <name evidence="16 19" type="primary">nqrC</name>
    <name evidence="19" type="ORF">CWE11_08795</name>
</gene>
<comment type="similarity">
    <text evidence="16 17">Belongs to the NqrC family.</text>
</comment>
<keyword evidence="10 16" id="KW-0520">NAD</keyword>
<comment type="caution">
    <text evidence="19">The sequence shown here is derived from an EMBL/GenBank/DDBJ whole genome shotgun (WGS) entry which is preliminary data.</text>
</comment>
<dbReference type="InterPro" id="IPR010204">
    <property type="entry name" value="NqrC"/>
</dbReference>
<dbReference type="GO" id="GO:0006814">
    <property type="term" value="P:sodium ion transport"/>
    <property type="evidence" value="ECO:0007669"/>
    <property type="project" value="UniProtKB-UniRule"/>
</dbReference>
<evidence type="ECO:0000256" key="2">
    <source>
        <dbReference type="ARBA" id="ARBA00022475"/>
    </source>
</evidence>
<keyword evidence="15 16" id="KW-0739">Sodium transport</keyword>
<keyword evidence="9 16" id="KW-1133">Transmembrane helix</keyword>
<evidence type="ECO:0000256" key="4">
    <source>
        <dbReference type="ARBA" id="ARBA00022553"/>
    </source>
</evidence>
<dbReference type="PIRSF" id="PIRSF009437">
    <property type="entry name" value="NQR-1_subunit_C"/>
    <property type="match status" value="1"/>
</dbReference>
<dbReference type="Pfam" id="PF04205">
    <property type="entry name" value="FMN_bind"/>
    <property type="match status" value="1"/>
</dbReference>
<keyword evidence="11 16" id="KW-0915">Sodium</keyword>
<dbReference type="GO" id="GO:0016655">
    <property type="term" value="F:oxidoreductase activity, acting on NAD(P)H, quinone or similar compound as acceptor"/>
    <property type="evidence" value="ECO:0007669"/>
    <property type="project" value="UniProtKB-UniRule"/>
</dbReference>
<evidence type="ECO:0000256" key="17">
    <source>
        <dbReference type="PIRNR" id="PIRNR009437"/>
    </source>
</evidence>
<keyword evidence="5 16" id="KW-0285">Flavoprotein</keyword>
<reference evidence="19 20" key="1">
    <citation type="journal article" date="2011" name="Front. Microbiol.">
        <title>Genomic signatures of strain selection and enhancement in Bacillus atrophaeus var. globigii, a historical biowarfare simulant.</title>
        <authorList>
            <person name="Gibbons H.S."/>
            <person name="Broomall S.M."/>
            <person name="McNew L.A."/>
            <person name="Daligault H."/>
            <person name="Chapman C."/>
            <person name="Bruce D."/>
            <person name="Karavis M."/>
            <person name="Krepps M."/>
            <person name="McGregor P.A."/>
            <person name="Hong C."/>
            <person name="Park K.H."/>
            <person name="Akmal A."/>
            <person name="Feldman A."/>
            <person name="Lin J.S."/>
            <person name="Chang W.E."/>
            <person name="Higgs B.W."/>
            <person name="Demirev P."/>
            <person name="Lindquist J."/>
            <person name="Liem A."/>
            <person name="Fochler E."/>
            <person name="Read T.D."/>
            <person name="Tapia R."/>
            <person name="Johnson S."/>
            <person name="Bishop-Lilly K.A."/>
            <person name="Detter C."/>
            <person name="Han C."/>
            <person name="Sozhamannan S."/>
            <person name="Rosenzweig C.N."/>
            <person name="Skowronski E.W."/>
        </authorList>
    </citation>
    <scope>NUCLEOTIDE SEQUENCE [LARGE SCALE GENOMIC DNA]</scope>
    <source>
        <strain evidence="19 20">GYP-17</strain>
    </source>
</reference>
<evidence type="ECO:0000313" key="20">
    <source>
        <dbReference type="Proteomes" id="UP000288405"/>
    </source>
</evidence>
<dbReference type="EMBL" id="PIPM01000009">
    <property type="protein sequence ID" value="RUO30462.1"/>
    <property type="molecule type" value="Genomic_DNA"/>
</dbReference>
<feature type="transmembrane region" description="Helical" evidence="16">
    <location>
        <begin position="12"/>
        <end position="33"/>
    </location>
</feature>
<dbReference type="OrthoDB" id="9786835at2"/>
<name>A0A432WDH4_9GAMM</name>
<dbReference type="PANTHER" id="PTHR37838:SF1">
    <property type="entry name" value="NA(+)-TRANSLOCATING NADH-QUINONE REDUCTASE SUBUNIT C"/>
    <property type="match status" value="1"/>
</dbReference>
<keyword evidence="8 16" id="KW-1278">Translocase</keyword>
<comment type="cofactor">
    <cofactor evidence="16 17">
        <name>FMN</name>
        <dbReference type="ChEBI" id="CHEBI:58210"/>
    </cofactor>
</comment>
<evidence type="ECO:0000256" key="1">
    <source>
        <dbReference type="ARBA" id="ARBA00022448"/>
    </source>
</evidence>
<dbReference type="EC" id="7.2.1.1" evidence="16 17"/>
<comment type="subcellular location">
    <subcellularLocation>
        <location evidence="16">Cell membrane</location>
        <topology evidence="16">Single-pass membrane protein</topology>
    </subcellularLocation>
</comment>
<evidence type="ECO:0000256" key="10">
    <source>
        <dbReference type="ARBA" id="ARBA00023027"/>
    </source>
</evidence>
<keyword evidence="14 16" id="KW-0472">Membrane</keyword>
<evidence type="ECO:0000256" key="11">
    <source>
        <dbReference type="ARBA" id="ARBA00023053"/>
    </source>
</evidence>
<evidence type="ECO:0000256" key="8">
    <source>
        <dbReference type="ARBA" id="ARBA00022967"/>
    </source>
</evidence>
<evidence type="ECO:0000256" key="5">
    <source>
        <dbReference type="ARBA" id="ARBA00022630"/>
    </source>
</evidence>
<keyword evidence="12 16" id="KW-0406">Ion transport</keyword>